<dbReference type="AlphaFoldDB" id="D1BH97"/>
<dbReference type="EMBL" id="CP001819">
    <property type="protein sequence ID" value="ACZ21817.1"/>
    <property type="molecule type" value="Genomic_DNA"/>
</dbReference>
<dbReference type="HOGENOM" id="CLU_009665_20_0_11"/>
<dbReference type="RefSeq" id="WP_012866886.1">
    <property type="nucleotide sequence ID" value="NC_013521.1"/>
</dbReference>
<organism evidence="3 4">
    <name type="scientific">Sanguibacter keddieii (strain ATCC 51767 / DSM 10542 / NCFB 3025 / ST-74)</name>
    <dbReference type="NCBI Taxonomy" id="446469"/>
    <lineage>
        <taxon>Bacteria</taxon>
        <taxon>Bacillati</taxon>
        <taxon>Actinomycetota</taxon>
        <taxon>Actinomycetes</taxon>
        <taxon>Micrococcales</taxon>
        <taxon>Sanguibacteraceae</taxon>
        <taxon>Sanguibacter</taxon>
    </lineage>
</organism>
<evidence type="ECO:0000259" key="2">
    <source>
        <dbReference type="Pfam" id="PF01494"/>
    </source>
</evidence>
<evidence type="ECO:0000256" key="1">
    <source>
        <dbReference type="ARBA" id="ARBA00023002"/>
    </source>
</evidence>
<accession>D1BH97</accession>
<dbReference type="InterPro" id="IPR050631">
    <property type="entry name" value="PheA/TfdB_FAD_monoxygenase"/>
</dbReference>
<protein>
    <submittedName>
        <fullName evidence="3">2-polyprenyl-6-methoxyphenol hydroxylase-like oxidoreductase</fullName>
    </submittedName>
</protein>
<reference evidence="3 4" key="1">
    <citation type="journal article" date="2009" name="Stand. Genomic Sci.">
        <title>Complete genome sequence of Sanguibacter keddieii type strain (ST-74).</title>
        <authorList>
            <person name="Ivanova N."/>
            <person name="Sikorski J."/>
            <person name="Sims D."/>
            <person name="Brettin T."/>
            <person name="Detter J.C."/>
            <person name="Han C."/>
            <person name="Lapidus A."/>
            <person name="Copeland A."/>
            <person name="Glavina Del Rio T."/>
            <person name="Nolan M."/>
            <person name="Chen F."/>
            <person name="Lucas S."/>
            <person name="Tice H."/>
            <person name="Cheng J.F."/>
            <person name="Bruce D."/>
            <person name="Goodwin L."/>
            <person name="Pitluck S."/>
            <person name="Pati A."/>
            <person name="Mavromatis K."/>
            <person name="Chen A."/>
            <person name="Palaniappan K."/>
            <person name="D'haeseleer P."/>
            <person name="Chain P."/>
            <person name="Bristow J."/>
            <person name="Eisen J.A."/>
            <person name="Markowitz V."/>
            <person name="Hugenholtz P."/>
            <person name="Goker M."/>
            <person name="Pukall R."/>
            <person name="Klenk H.P."/>
            <person name="Kyrpides N.C."/>
        </authorList>
    </citation>
    <scope>NUCLEOTIDE SEQUENCE [LARGE SCALE GENOMIC DNA]</scope>
    <source>
        <strain evidence="4">ATCC 51767 / DSM 10542 / NCFB 3025 / ST-74</strain>
    </source>
</reference>
<dbReference type="Gene3D" id="3.50.50.60">
    <property type="entry name" value="FAD/NAD(P)-binding domain"/>
    <property type="match status" value="1"/>
</dbReference>
<dbReference type="Proteomes" id="UP000000322">
    <property type="component" value="Chromosome"/>
</dbReference>
<proteinExistence type="predicted"/>
<gene>
    <name evidence="3" type="ordered locus">Sked_18920</name>
</gene>
<name>D1BH97_SANKS</name>
<evidence type="ECO:0000313" key="4">
    <source>
        <dbReference type="Proteomes" id="UP000000322"/>
    </source>
</evidence>
<dbReference type="GO" id="GO:0019622">
    <property type="term" value="P:3-(3-hydroxy)phenylpropionate catabolic process"/>
    <property type="evidence" value="ECO:0007669"/>
    <property type="project" value="TreeGrafter"/>
</dbReference>
<keyword evidence="4" id="KW-1185">Reference proteome</keyword>
<dbReference type="GO" id="GO:0071949">
    <property type="term" value="F:FAD binding"/>
    <property type="evidence" value="ECO:0007669"/>
    <property type="project" value="InterPro"/>
</dbReference>
<dbReference type="PRINTS" id="PR00420">
    <property type="entry name" value="RNGMNOXGNASE"/>
</dbReference>
<dbReference type="InterPro" id="IPR002938">
    <property type="entry name" value="FAD-bd"/>
</dbReference>
<dbReference type="PANTHER" id="PTHR43476:SF3">
    <property type="entry name" value="FAD-BINDING MONOOXYGENASE"/>
    <property type="match status" value="1"/>
</dbReference>
<dbReference type="PANTHER" id="PTHR43476">
    <property type="entry name" value="3-(3-HYDROXY-PHENYL)PROPIONATE/3-HYDROXYCINNAMIC ACID HYDROXYLASE"/>
    <property type="match status" value="1"/>
</dbReference>
<dbReference type="GO" id="GO:0008688">
    <property type="term" value="F:3-(3-hydroxyphenyl)propionate hydroxylase activity"/>
    <property type="evidence" value="ECO:0007669"/>
    <property type="project" value="TreeGrafter"/>
</dbReference>
<dbReference type="Pfam" id="PF01494">
    <property type="entry name" value="FAD_binding_3"/>
    <property type="match status" value="1"/>
</dbReference>
<feature type="domain" description="FAD-binding" evidence="2">
    <location>
        <begin position="3"/>
        <end position="371"/>
    </location>
</feature>
<dbReference type="Gene3D" id="3.30.70.2450">
    <property type="match status" value="1"/>
</dbReference>
<dbReference type="InterPro" id="IPR036188">
    <property type="entry name" value="FAD/NAD-bd_sf"/>
</dbReference>
<dbReference type="KEGG" id="ske:Sked_18920"/>
<dbReference type="eggNOG" id="COG0654">
    <property type="taxonomic scope" value="Bacteria"/>
</dbReference>
<evidence type="ECO:0000313" key="3">
    <source>
        <dbReference type="EMBL" id="ACZ21817.1"/>
    </source>
</evidence>
<sequence>MRDVLVVGGGAAGLALAARLLEAGLDVVVWERRPAPAGLSRAIGIHAPALESLDHEVAQQVVDEAVLVRRGVARTRDRVLGVVPFDRVSTRFPFVATLPQARTEEILRARVDALDPSCVQRGTTLTGLEEVVGAVQVTGEVPLTGWAADQETPAADDAFASALTLTTPVHETARFVVAADGARSTVRDLLGVRAPVRTYPDTYVMGDLADTTGTRTGSGTGSLVDDGARRDDAVVHLEREGVVESFPLPQGTRRWVVRTDARVVGPTADQLVAVVEHRTGVRLDASTCTMLSSFEVRRRLAAQTVHGRKVLLGDAAHEISPIGGQGMNLGWLDAARLAPLLVEGARSGTLPAEALERYDATRRRRARWAARQAEANMALGRPVQGTTAALRDALLTAALRTPARRGLASVYAMRHLR</sequence>
<keyword evidence="1" id="KW-0560">Oxidoreductase</keyword>
<dbReference type="STRING" id="446469.Sked_18920"/>
<dbReference type="SUPFAM" id="SSF51905">
    <property type="entry name" value="FAD/NAD(P)-binding domain"/>
    <property type="match status" value="1"/>
</dbReference>